<dbReference type="InterPro" id="IPR001478">
    <property type="entry name" value="PDZ"/>
</dbReference>
<dbReference type="AlphaFoldDB" id="A0A1Y1W590"/>
<feature type="region of interest" description="Disordered" evidence="8">
    <location>
        <begin position="1"/>
        <end position="54"/>
    </location>
</feature>
<evidence type="ECO:0000313" key="10">
    <source>
        <dbReference type="EMBL" id="ORX68384.1"/>
    </source>
</evidence>
<comment type="function">
    <text evidence="1">Nuclear serine protease which mediates apoptosis.</text>
</comment>
<dbReference type="Gene3D" id="2.40.10.120">
    <property type="match status" value="1"/>
</dbReference>
<dbReference type="CDD" id="cd06719">
    <property type="entry name" value="PDZ2-4_Nma111p-like"/>
    <property type="match status" value="1"/>
</dbReference>
<dbReference type="Gene3D" id="2.30.42.10">
    <property type="match status" value="3"/>
</dbReference>
<dbReference type="PROSITE" id="PS50106">
    <property type="entry name" value="PDZ"/>
    <property type="match status" value="1"/>
</dbReference>
<comment type="caution">
    <text evidence="10">The sequence shown here is derived from an EMBL/GenBank/DDBJ whole genome shotgun (WGS) entry which is preliminary data.</text>
</comment>
<feature type="domain" description="PDZ" evidence="9">
    <location>
        <begin position="312"/>
        <end position="382"/>
    </location>
</feature>
<sequence>METPSSFTPKVLDPTKASSNGDLEASKKPDDSKNSDSILHDCTPPPLKRRRTSSHVLPAIIGTNVQQKHPEPMRIDEEVPKWQRVTEDVFSAVVSIRFSQPMNFDTEPALTSEATGFIVDAQRGIILTNRHVVGAGPFVGEAIMYDHEEVEVKAIYRDPIHDFGLLQFDPSQVKYMKLREIPLSPERARVGIDIRVIGNDAGEKLSILAGSISRVDRNTPEYGELTYNDFNTFYLQAASSLSGGSSGSPVIDVHGHAVALQAGGRCEEATNFFLPLDRVKRALELVQQGQDVVRGTMQTRFLYNPFDEVRRLGLSRETEAMVRQERPDGIGMLTVATVLPEGPGSVAGLEEGDVLVSINGDIVTHFVDLERLMDDNIGKLLRLVVDRGGVAKEIVVEVQDLHSITPSRFVTIGGSIVNNLSYQLACSYNVPVRGVYLSSPGNLFSISSSDEGTVLSSIDNRPIKSIDEFIDVVKSIPDCEFVPVSFYSIEDVHTMHGAMIQMSHHWGSMRLYTRNDKTGLWDFTSFKDFPKPTPIEPVSAAILANSMVRVYYHMPVRMDGSRARRCRSYGVVVDAERGLVVVSRRTVPINLGDMYISIAESAIIPAKVRFLHPSHNFAIVQYDPSHIGDTDIRAIPMCLKPLKQGDSTRLISYSRYGNPVCINTVVSDSIPIVISPSTFPCWRSINAEVITLESPLTLDHPSGVLANEDGEVQALWIAYLSFDAEGKDREIFAGLPVKTILPALHRLQQGQEPQLRSLNIEVGPINVAQARKSGLSDKWMQELQHSGLNRGSLFWVKSVETGSNAMGVLNDLDIIITINGKLMTRLEDLDAQYTHDELTMVVLRNKKEMELKVRTTECGQGTSRLVFWAGATLQAPHKAALQQSRKVPSGVYTTARSAGSPAYMYGLSPTMWITHVNGQLTPDLDSFIAAVRACSDNTYVRIKVMTFDMVPMVLSIKTCYHYWPTSVLTLDPTAESGWRSDKDDE</sequence>
<comment type="subcellular location">
    <subcellularLocation>
        <location evidence="2">Nucleus</location>
    </subcellularLocation>
</comment>
<dbReference type="InterPro" id="IPR041489">
    <property type="entry name" value="PDZ_6"/>
</dbReference>
<evidence type="ECO:0000259" key="9">
    <source>
        <dbReference type="PROSITE" id="PS50106"/>
    </source>
</evidence>
<dbReference type="InterPro" id="IPR009003">
    <property type="entry name" value="Peptidase_S1_PA"/>
</dbReference>
<dbReference type="Pfam" id="PF17820">
    <property type="entry name" value="PDZ_6"/>
    <property type="match status" value="1"/>
</dbReference>
<organism evidence="10 11">
    <name type="scientific">Linderina pennispora</name>
    <dbReference type="NCBI Taxonomy" id="61395"/>
    <lineage>
        <taxon>Eukaryota</taxon>
        <taxon>Fungi</taxon>
        <taxon>Fungi incertae sedis</taxon>
        <taxon>Zoopagomycota</taxon>
        <taxon>Kickxellomycotina</taxon>
        <taxon>Kickxellomycetes</taxon>
        <taxon>Kickxellales</taxon>
        <taxon>Kickxellaceae</taxon>
        <taxon>Linderina</taxon>
    </lineage>
</organism>
<dbReference type="STRING" id="61395.A0A1Y1W590"/>
<dbReference type="GO" id="GO:0005634">
    <property type="term" value="C:nucleus"/>
    <property type="evidence" value="ECO:0007669"/>
    <property type="project" value="UniProtKB-SubCell"/>
</dbReference>
<dbReference type="EMBL" id="MCFD01000010">
    <property type="protein sequence ID" value="ORX68384.1"/>
    <property type="molecule type" value="Genomic_DNA"/>
</dbReference>
<keyword evidence="11" id="KW-1185">Reference proteome</keyword>
<dbReference type="PANTHER" id="PTHR46366">
    <property type="entry name" value="PRO-APOPTOTIC SERINE PROTEASE NMA111"/>
    <property type="match status" value="1"/>
</dbReference>
<proteinExistence type="inferred from homology"/>
<dbReference type="GO" id="GO:0004252">
    <property type="term" value="F:serine-type endopeptidase activity"/>
    <property type="evidence" value="ECO:0007669"/>
    <property type="project" value="InterPro"/>
</dbReference>
<reference evidence="10 11" key="1">
    <citation type="submission" date="2016-07" db="EMBL/GenBank/DDBJ databases">
        <title>Pervasive Adenine N6-methylation of Active Genes in Fungi.</title>
        <authorList>
            <consortium name="DOE Joint Genome Institute"/>
            <person name="Mondo S.J."/>
            <person name="Dannebaum R.O."/>
            <person name="Kuo R.C."/>
            <person name="Labutti K."/>
            <person name="Haridas S."/>
            <person name="Kuo A."/>
            <person name="Salamov A."/>
            <person name="Ahrendt S.R."/>
            <person name="Lipzen A."/>
            <person name="Sullivan W."/>
            <person name="Andreopoulos W.B."/>
            <person name="Clum A."/>
            <person name="Lindquist E."/>
            <person name="Daum C."/>
            <person name="Ramamoorthy G.K."/>
            <person name="Gryganskyi A."/>
            <person name="Culley D."/>
            <person name="Magnuson J.K."/>
            <person name="James T.Y."/>
            <person name="O'Malley M.A."/>
            <person name="Stajich J.E."/>
            <person name="Spatafora J.W."/>
            <person name="Visel A."/>
            <person name="Grigoriev I.V."/>
        </authorList>
    </citation>
    <scope>NUCLEOTIDE SEQUENCE [LARGE SCALE GENOMIC DNA]</scope>
    <source>
        <strain evidence="10 11">ATCC 12442</strain>
    </source>
</reference>
<evidence type="ECO:0000256" key="3">
    <source>
        <dbReference type="ARBA" id="ARBA00010541"/>
    </source>
</evidence>
<evidence type="ECO:0000256" key="8">
    <source>
        <dbReference type="SAM" id="MobiDB-lite"/>
    </source>
</evidence>
<evidence type="ECO:0000256" key="1">
    <source>
        <dbReference type="ARBA" id="ARBA00002558"/>
    </source>
</evidence>
<dbReference type="Pfam" id="PF12812">
    <property type="entry name" value="PDZ_1"/>
    <property type="match status" value="2"/>
</dbReference>
<feature type="compositionally biased region" description="Basic and acidic residues" evidence="8">
    <location>
        <begin position="24"/>
        <end position="34"/>
    </location>
</feature>
<keyword evidence="10" id="KW-0645">Protease</keyword>
<gene>
    <name evidence="10" type="ORF">DL89DRAFT_268899</name>
</gene>
<keyword evidence="7" id="KW-0539">Nucleus</keyword>
<evidence type="ECO:0000256" key="6">
    <source>
        <dbReference type="ARBA" id="ARBA00022737"/>
    </source>
</evidence>
<comment type="similarity">
    <text evidence="3">Belongs to the peptidase S1C family.</text>
</comment>
<evidence type="ECO:0000256" key="7">
    <source>
        <dbReference type="ARBA" id="ARBA00023242"/>
    </source>
</evidence>
<dbReference type="GO" id="GO:0006508">
    <property type="term" value="P:proteolysis"/>
    <property type="evidence" value="ECO:0007669"/>
    <property type="project" value="UniProtKB-KW"/>
</dbReference>
<dbReference type="Pfam" id="PF13365">
    <property type="entry name" value="Trypsin_2"/>
    <property type="match status" value="1"/>
</dbReference>
<dbReference type="InterPro" id="IPR025926">
    <property type="entry name" value="PDZ-like_dom"/>
</dbReference>
<evidence type="ECO:0000256" key="4">
    <source>
        <dbReference type="ARBA" id="ARBA00020338"/>
    </source>
</evidence>
<keyword evidence="10" id="KW-0378">Hydrolase</keyword>
<keyword evidence="6" id="KW-0677">Repeat</keyword>
<dbReference type="GeneID" id="63804722"/>
<accession>A0A1Y1W590</accession>
<dbReference type="SMART" id="SM00228">
    <property type="entry name" value="PDZ"/>
    <property type="match status" value="2"/>
</dbReference>
<evidence type="ECO:0000256" key="2">
    <source>
        <dbReference type="ARBA" id="ARBA00004123"/>
    </source>
</evidence>
<evidence type="ECO:0000256" key="5">
    <source>
        <dbReference type="ARBA" id="ARBA00021524"/>
    </source>
</evidence>
<dbReference type="CDD" id="cd06786">
    <property type="entry name" value="cpPDZ1_ScNma111-like"/>
    <property type="match status" value="1"/>
</dbReference>
<dbReference type="PANTHER" id="PTHR46366:SF8">
    <property type="entry name" value="PRO-APOPTOTIC SERINE PROTEASE NMA111"/>
    <property type="match status" value="1"/>
</dbReference>
<dbReference type="PRINTS" id="PR00834">
    <property type="entry name" value="PROTEASES2C"/>
</dbReference>
<dbReference type="RefSeq" id="XP_040742198.1">
    <property type="nucleotide sequence ID" value="XM_040888074.1"/>
</dbReference>
<evidence type="ECO:0000313" key="11">
    <source>
        <dbReference type="Proteomes" id="UP000193922"/>
    </source>
</evidence>
<dbReference type="Proteomes" id="UP000193922">
    <property type="component" value="Unassembled WGS sequence"/>
</dbReference>
<dbReference type="SUPFAM" id="SSF50494">
    <property type="entry name" value="Trypsin-like serine proteases"/>
    <property type="match status" value="2"/>
</dbReference>
<dbReference type="InterPro" id="IPR001940">
    <property type="entry name" value="Peptidase_S1C"/>
</dbReference>
<name>A0A1Y1W590_9FUNG</name>
<dbReference type="OrthoDB" id="4217619at2759"/>
<dbReference type="SUPFAM" id="SSF50156">
    <property type="entry name" value="PDZ domain-like"/>
    <property type="match status" value="3"/>
</dbReference>
<dbReference type="InterPro" id="IPR036034">
    <property type="entry name" value="PDZ_sf"/>
</dbReference>
<protein>
    <recommendedName>
        <fullName evidence="4">Pro-apoptotic serine protease NMA111</fullName>
    </recommendedName>
    <alternativeName>
        <fullName evidence="5">Pro-apoptotic serine protease nma111</fullName>
    </alternativeName>
</protein>